<comment type="function">
    <text evidence="9">Catalyzes the ATP-dependent phosphorylation of N-acetyl-L-glutamate.</text>
</comment>
<evidence type="ECO:0000259" key="11">
    <source>
        <dbReference type="Pfam" id="PF00696"/>
    </source>
</evidence>
<feature type="compositionally biased region" description="Basic and acidic residues" evidence="10">
    <location>
        <begin position="78"/>
        <end position="91"/>
    </location>
</feature>
<dbReference type="InterPro" id="IPR041727">
    <property type="entry name" value="NAGK-C"/>
</dbReference>
<keyword evidence="6 9" id="KW-0418">Kinase</keyword>
<dbReference type="PANTHER" id="PTHR23342:SF0">
    <property type="entry name" value="N-ACETYLGLUTAMATE SYNTHASE, MITOCHONDRIAL"/>
    <property type="match status" value="1"/>
</dbReference>
<dbReference type="UniPathway" id="UPA00068">
    <property type="reaction ID" value="UER00107"/>
</dbReference>
<dbReference type="FunFam" id="3.40.1160.10:FF:000004">
    <property type="entry name" value="Acetylglutamate kinase"/>
    <property type="match status" value="1"/>
</dbReference>
<dbReference type="Proteomes" id="UP000319255">
    <property type="component" value="Unassembled WGS sequence"/>
</dbReference>
<dbReference type="AlphaFoldDB" id="A0A501WKZ5"/>
<feature type="binding site" evidence="9">
    <location>
        <position position="281"/>
    </location>
    <ligand>
        <name>substrate</name>
    </ligand>
</feature>
<feature type="domain" description="Aspartate/glutamate/uridylate kinase" evidence="11">
    <location>
        <begin position="117"/>
        <end position="359"/>
    </location>
</feature>
<comment type="catalytic activity">
    <reaction evidence="8 9">
        <text>N-acetyl-L-glutamate + ATP = N-acetyl-L-glutamyl 5-phosphate + ADP</text>
        <dbReference type="Rhea" id="RHEA:14629"/>
        <dbReference type="ChEBI" id="CHEBI:30616"/>
        <dbReference type="ChEBI" id="CHEBI:44337"/>
        <dbReference type="ChEBI" id="CHEBI:57936"/>
        <dbReference type="ChEBI" id="CHEBI:456216"/>
        <dbReference type="EC" id="2.7.2.8"/>
    </reaction>
</comment>
<accession>A0A501WKZ5</accession>
<dbReference type="InterPro" id="IPR036393">
    <property type="entry name" value="AceGlu_kinase-like_sf"/>
</dbReference>
<dbReference type="InterPro" id="IPR004662">
    <property type="entry name" value="AcgluKinase_fam"/>
</dbReference>
<dbReference type="GO" id="GO:0042450">
    <property type="term" value="P:L-arginine biosynthetic process via ornithine"/>
    <property type="evidence" value="ECO:0007669"/>
    <property type="project" value="UniProtKB-UniRule"/>
</dbReference>
<dbReference type="Gene3D" id="3.40.1160.10">
    <property type="entry name" value="Acetylglutamate kinase-like"/>
    <property type="match status" value="1"/>
</dbReference>
<dbReference type="PANTHER" id="PTHR23342">
    <property type="entry name" value="N-ACETYLGLUTAMATE SYNTHASE"/>
    <property type="match status" value="1"/>
</dbReference>
<evidence type="ECO:0000313" key="12">
    <source>
        <dbReference type="EMBL" id="TPE50423.1"/>
    </source>
</evidence>
<evidence type="ECO:0000313" key="13">
    <source>
        <dbReference type="Proteomes" id="UP000319255"/>
    </source>
</evidence>
<evidence type="ECO:0000256" key="7">
    <source>
        <dbReference type="ARBA" id="ARBA00022840"/>
    </source>
</evidence>
<dbReference type="GO" id="GO:0003991">
    <property type="term" value="F:acetylglutamate kinase activity"/>
    <property type="evidence" value="ECO:0007669"/>
    <property type="project" value="UniProtKB-UniRule"/>
</dbReference>
<evidence type="ECO:0000256" key="9">
    <source>
        <dbReference type="HAMAP-Rule" id="MF_00082"/>
    </source>
</evidence>
<evidence type="ECO:0000256" key="2">
    <source>
        <dbReference type="ARBA" id="ARBA00022571"/>
    </source>
</evidence>
<feature type="binding site" evidence="9">
    <location>
        <begin position="156"/>
        <end position="157"/>
    </location>
    <ligand>
        <name>substrate</name>
    </ligand>
</feature>
<keyword evidence="2 9" id="KW-0055">Arginine biosynthesis</keyword>
<feature type="region of interest" description="Disordered" evidence="10">
    <location>
        <begin position="25"/>
        <end position="91"/>
    </location>
</feature>
<feature type="binding site" evidence="9">
    <location>
        <position position="178"/>
    </location>
    <ligand>
        <name>substrate</name>
    </ligand>
</feature>
<dbReference type="EMBL" id="VFRP01000010">
    <property type="protein sequence ID" value="TPE50423.1"/>
    <property type="molecule type" value="Genomic_DNA"/>
</dbReference>
<name>A0A501WKZ5_9RHOB</name>
<evidence type="ECO:0000256" key="4">
    <source>
        <dbReference type="ARBA" id="ARBA00022679"/>
    </source>
</evidence>
<dbReference type="HAMAP" id="MF_00082">
    <property type="entry name" value="ArgB"/>
    <property type="match status" value="1"/>
</dbReference>
<evidence type="ECO:0000256" key="5">
    <source>
        <dbReference type="ARBA" id="ARBA00022741"/>
    </source>
</evidence>
<evidence type="ECO:0000256" key="6">
    <source>
        <dbReference type="ARBA" id="ARBA00022777"/>
    </source>
</evidence>
<dbReference type="CDD" id="cd04250">
    <property type="entry name" value="AAK_NAGK-C"/>
    <property type="match status" value="1"/>
</dbReference>
<comment type="similarity">
    <text evidence="9">Belongs to the acetylglutamate kinase family. ArgB subfamily.</text>
</comment>
<dbReference type="OrthoDB" id="9803155at2"/>
<evidence type="ECO:0000256" key="3">
    <source>
        <dbReference type="ARBA" id="ARBA00022605"/>
    </source>
</evidence>
<protein>
    <recommendedName>
        <fullName evidence="9">Acetylglutamate kinase</fullName>
        <ecNumber evidence="9">2.7.2.8</ecNumber>
    </recommendedName>
    <alternativeName>
        <fullName evidence="9">N-acetyl-L-glutamate 5-phosphotransferase</fullName>
    </alternativeName>
    <alternativeName>
        <fullName evidence="9">NAG kinase</fullName>
        <shortName evidence="9">NAGK</shortName>
    </alternativeName>
</protein>
<dbReference type="InterPro" id="IPR001048">
    <property type="entry name" value="Asp/Glu/Uridylate_kinase"/>
</dbReference>
<evidence type="ECO:0000256" key="1">
    <source>
        <dbReference type="ARBA" id="ARBA00004828"/>
    </source>
</evidence>
<comment type="pathway">
    <text evidence="1 9">Amino-acid biosynthesis; L-arginine biosynthesis; N(2)-acetyl-L-ornithine from L-glutamate: step 2/4.</text>
</comment>
<dbReference type="GO" id="GO:0005524">
    <property type="term" value="F:ATP binding"/>
    <property type="evidence" value="ECO:0007669"/>
    <property type="project" value="UniProtKB-UniRule"/>
</dbReference>
<dbReference type="NCBIfam" id="TIGR00761">
    <property type="entry name" value="argB"/>
    <property type="match status" value="1"/>
</dbReference>
<keyword evidence="13" id="KW-1185">Reference proteome</keyword>
<comment type="caution">
    <text evidence="12">The sequence shown here is derived from an EMBL/GenBank/DDBJ whole genome shotgun (WGS) entry which is preliminary data.</text>
</comment>
<dbReference type="InterPro" id="IPR037528">
    <property type="entry name" value="ArgB"/>
</dbReference>
<keyword evidence="3 9" id="KW-0028">Amino-acid biosynthesis</keyword>
<dbReference type="GO" id="GO:0005737">
    <property type="term" value="C:cytoplasm"/>
    <property type="evidence" value="ECO:0007669"/>
    <property type="project" value="UniProtKB-SubCell"/>
</dbReference>
<evidence type="ECO:0000256" key="10">
    <source>
        <dbReference type="SAM" id="MobiDB-lite"/>
    </source>
</evidence>
<keyword evidence="5 9" id="KW-0547">Nucleotide-binding</keyword>
<sequence>MRRGLVELESFGTVRVGRILRPARRRGAEDDHRGGERRDLVTSGHSCQSPCPLDGETVFPRPSLGNAGARATPRARARAPDPERDVEKSTAHTRDWIATARTLSEALPYLQRYDGATIVIKLGGHAMGSEEAMADFARDVVLMKQCNVHPIIVHGGGPMINEMLRRLEIRSEFVEGKRVSDAATVEVVEMVLSGRINKRIVQAINTAGGKAVGLSGKDANLMICEKDLATVLRDGAEVTVDLGFVGKPVEMHPEVLHTFLRSDFIPVVAPVAMGRDGETFNVNGDTAAGAIAAAMKADRLLLLTDVAGVKNAEGELLTQITPPQVRELTEAGVIAGGMIPKTQTALDAIDDGVRAVVILDGRAPHAVLLELFTAHGAGTLIRG</sequence>
<feature type="site" description="Transition state stabilizer" evidence="9">
    <location>
        <position position="341"/>
    </location>
</feature>
<dbReference type="EC" id="2.7.2.8" evidence="9"/>
<gene>
    <name evidence="9 12" type="primary">argB</name>
    <name evidence="12" type="ORF">FJM51_11530</name>
</gene>
<keyword evidence="4 9" id="KW-0808">Transferase</keyword>
<evidence type="ECO:0000256" key="8">
    <source>
        <dbReference type="ARBA" id="ARBA00048141"/>
    </source>
</evidence>
<organism evidence="12 13">
    <name type="scientific">Amaricoccus solimangrovi</name>
    <dbReference type="NCBI Taxonomy" id="2589815"/>
    <lineage>
        <taxon>Bacteria</taxon>
        <taxon>Pseudomonadati</taxon>
        <taxon>Pseudomonadota</taxon>
        <taxon>Alphaproteobacteria</taxon>
        <taxon>Rhodobacterales</taxon>
        <taxon>Paracoccaceae</taxon>
        <taxon>Amaricoccus</taxon>
    </lineage>
</organism>
<keyword evidence="9" id="KW-0963">Cytoplasm</keyword>
<feature type="site" description="Transition state stabilizer" evidence="9">
    <location>
        <position position="121"/>
    </location>
</feature>
<keyword evidence="7 9" id="KW-0067">ATP-binding</keyword>
<feature type="compositionally biased region" description="Basic and acidic residues" evidence="10">
    <location>
        <begin position="26"/>
        <end position="40"/>
    </location>
</feature>
<proteinExistence type="inferred from homology"/>
<dbReference type="SUPFAM" id="SSF53633">
    <property type="entry name" value="Carbamate kinase-like"/>
    <property type="match status" value="1"/>
</dbReference>
<comment type="subcellular location">
    <subcellularLocation>
        <location evidence="9">Cytoplasm</location>
    </subcellularLocation>
</comment>
<dbReference type="Pfam" id="PF00696">
    <property type="entry name" value="AA_kinase"/>
    <property type="match status" value="1"/>
</dbReference>
<reference evidence="12 13" key="1">
    <citation type="submission" date="2019-06" db="EMBL/GenBank/DDBJ databases">
        <title>A novel bacterium of genus Amaricoccus, isolated from marine sediment.</title>
        <authorList>
            <person name="Huang H."/>
            <person name="Mo K."/>
            <person name="Hu Y."/>
        </authorList>
    </citation>
    <scope>NUCLEOTIDE SEQUENCE [LARGE SCALE GENOMIC DNA]</scope>
    <source>
        <strain evidence="12 13">HB172011</strain>
    </source>
</reference>